<keyword evidence="1" id="KW-1133">Transmembrane helix</keyword>
<feature type="transmembrane region" description="Helical" evidence="1">
    <location>
        <begin position="26"/>
        <end position="44"/>
    </location>
</feature>
<feature type="transmembrane region" description="Helical" evidence="1">
    <location>
        <begin position="449"/>
        <end position="472"/>
    </location>
</feature>
<comment type="caution">
    <text evidence="2">The sequence shown here is derived from an EMBL/GenBank/DDBJ whole genome shotgun (WGS) entry which is preliminary data.</text>
</comment>
<dbReference type="Proteomes" id="UP000813385">
    <property type="component" value="Unassembled WGS sequence"/>
</dbReference>
<dbReference type="EMBL" id="JAGPXD010000003">
    <property type="protein sequence ID" value="KAH7362529.1"/>
    <property type="molecule type" value="Genomic_DNA"/>
</dbReference>
<dbReference type="PANTHER" id="PTHR35043:SF7">
    <property type="entry name" value="TRANSCRIPTION FACTOR DOMAIN-CONTAINING PROTEIN"/>
    <property type="match status" value="1"/>
</dbReference>
<gene>
    <name evidence="2" type="ORF">B0T11DRAFT_85308</name>
</gene>
<accession>A0A8K0TI46</accession>
<evidence type="ECO:0000313" key="2">
    <source>
        <dbReference type="EMBL" id="KAH7362529.1"/>
    </source>
</evidence>
<keyword evidence="1" id="KW-0472">Membrane</keyword>
<dbReference type="PANTHER" id="PTHR35043">
    <property type="entry name" value="TRANSCRIPTION FACTOR DOMAIN-CONTAINING PROTEIN"/>
    <property type="match status" value="1"/>
</dbReference>
<sequence length="579" mass="64875">MSKQDSSSSKFVGYVNDPDGRGTPSLVISCLVTLVLCVWSAVHLNVPPPGQTKPQALLLIARWIVAGIYAPELVVFVAWRQWSSARILQRTVDTSLGKQSKGESNGTNRRSEWTMAHSFFACAGGFAFELDGLKNAIHGGAKGESQRVQRLTITAKGIALLAECGALPDIEAEQIEDKSKANDLAKATVLIQATWMLVQSIGRLASRLPVTLLEVNTVAHVLCAFLMYSFWWHKPLLPQHPIVLRDDDLAPLAAFMYSSSEISGYVNPKRVKSKTIVKTFFAYLNLYSKTPELESICLRSRESYRNPPDAPQSVQEVVRDGKPDMIPEVQLLERPSYTFRESPTACMDELRARSEKEKGTTFFERRAQVHDKRPQCEESSKIERTRWDLMSRALSKHPNLLTGQVLLTHKVDMAEDGGPEHKTCQHLKPEQLVADHIQNWPSSDLLRDVGGLVVGMVLWFANLCYGAIHVAAWNDHFPSTAEKWLWRASASYIAFCGGLWVVLNFVVAQVPRLNDFWETWMDGEKTSLESVGLGLVVFICGFSLVIARIFVVVEAFVSIRELPVEAYMTPEWTNIFPHF</sequence>
<feature type="transmembrane region" description="Helical" evidence="1">
    <location>
        <begin position="530"/>
        <end position="551"/>
    </location>
</feature>
<protein>
    <submittedName>
        <fullName evidence="2">Uncharacterized protein</fullName>
    </submittedName>
</protein>
<dbReference type="OrthoDB" id="3061561at2759"/>
<organism evidence="2 3">
    <name type="scientific">Plectosphaerella cucumerina</name>
    <dbReference type="NCBI Taxonomy" id="40658"/>
    <lineage>
        <taxon>Eukaryota</taxon>
        <taxon>Fungi</taxon>
        <taxon>Dikarya</taxon>
        <taxon>Ascomycota</taxon>
        <taxon>Pezizomycotina</taxon>
        <taxon>Sordariomycetes</taxon>
        <taxon>Hypocreomycetidae</taxon>
        <taxon>Glomerellales</taxon>
        <taxon>Plectosphaerellaceae</taxon>
        <taxon>Plectosphaerella</taxon>
    </lineage>
</organism>
<feature type="transmembrane region" description="Helical" evidence="1">
    <location>
        <begin position="56"/>
        <end position="79"/>
    </location>
</feature>
<dbReference type="AlphaFoldDB" id="A0A8K0TI46"/>
<keyword evidence="1" id="KW-0812">Transmembrane</keyword>
<name>A0A8K0TI46_9PEZI</name>
<evidence type="ECO:0000256" key="1">
    <source>
        <dbReference type="SAM" id="Phobius"/>
    </source>
</evidence>
<evidence type="ECO:0000313" key="3">
    <source>
        <dbReference type="Proteomes" id="UP000813385"/>
    </source>
</evidence>
<proteinExistence type="predicted"/>
<keyword evidence="3" id="KW-1185">Reference proteome</keyword>
<feature type="transmembrane region" description="Helical" evidence="1">
    <location>
        <begin position="484"/>
        <end position="510"/>
    </location>
</feature>
<reference evidence="2" key="1">
    <citation type="journal article" date="2021" name="Nat. Commun.">
        <title>Genetic determinants of endophytism in the Arabidopsis root mycobiome.</title>
        <authorList>
            <person name="Mesny F."/>
            <person name="Miyauchi S."/>
            <person name="Thiergart T."/>
            <person name="Pickel B."/>
            <person name="Atanasova L."/>
            <person name="Karlsson M."/>
            <person name="Huettel B."/>
            <person name="Barry K.W."/>
            <person name="Haridas S."/>
            <person name="Chen C."/>
            <person name="Bauer D."/>
            <person name="Andreopoulos W."/>
            <person name="Pangilinan J."/>
            <person name="LaButti K."/>
            <person name="Riley R."/>
            <person name="Lipzen A."/>
            <person name="Clum A."/>
            <person name="Drula E."/>
            <person name="Henrissat B."/>
            <person name="Kohler A."/>
            <person name="Grigoriev I.V."/>
            <person name="Martin F.M."/>
            <person name="Hacquard S."/>
        </authorList>
    </citation>
    <scope>NUCLEOTIDE SEQUENCE</scope>
    <source>
        <strain evidence="2">MPI-CAGE-AT-0016</strain>
    </source>
</reference>